<name>D6TMR8_KTERA</name>
<evidence type="ECO:0000313" key="2">
    <source>
        <dbReference type="Proteomes" id="UP000004508"/>
    </source>
</evidence>
<dbReference type="Proteomes" id="UP000004508">
    <property type="component" value="Unassembled WGS sequence"/>
</dbReference>
<organism evidence="1 2">
    <name type="scientific">Ktedonobacter racemifer DSM 44963</name>
    <dbReference type="NCBI Taxonomy" id="485913"/>
    <lineage>
        <taxon>Bacteria</taxon>
        <taxon>Bacillati</taxon>
        <taxon>Chloroflexota</taxon>
        <taxon>Ktedonobacteria</taxon>
        <taxon>Ktedonobacterales</taxon>
        <taxon>Ktedonobacteraceae</taxon>
        <taxon>Ktedonobacter</taxon>
    </lineage>
</organism>
<keyword evidence="2" id="KW-1185">Reference proteome</keyword>
<evidence type="ECO:0000313" key="1">
    <source>
        <dbReference type="EMBL" id="EFH87068.1"/>
    </source>
</evidence>
<comment type="caution">
    <text evidence="1">The sequence shown here is derived from an EMBL/GenBank/DDBJ whole genome shotgun (WGS) entry which is preliminary data.</text>
</comment>
<protein>
    <submittedName>
        <fullName evidence="1">Uncharacterized protein</fullName>
    </submittedName>
</protein>
<reference evidence="1 2" key="1">
    <citation type="journal article" date="2011" name="Stand. Genomic Sci.">
        <title>Non-contiguous finished genome sequence and contextual data of the filamentous soil bacterium Ktedonobacter racemifer type strain (SOSP1-21).</title>
        <authorList>
            <person name="Chang Y.J."/>
            <person name="Land M."/>
            <person name="Hauser L."/>
            <person name="Chertkov O."/>
            <person name="Del Rio T.G."/>
            <person name="Nolan M."/>
            <person name="Copeland A."/>
            <person name="Tice H."/>
            <person name="Cheng J.F."/>
            <person name="Lucas S."/>
            <person name="Han C."/>
            <person name="Goodwin L."/>
            <person name="Pitluck S."/>
            <person name="Ivanova N."/>
            <person name="Ovchinikova G."/>
            <person name="Pati A."/>
            <person name="Chen A."/>
            <person name="Palaniappan K."/>
            <person name="Mavromatis K."/>
            <person name="Liolios K."/>
            <person name="Brettin T."/>
            <person name="Fiebig A."/>
            <person name="Rohde M."/>
            <person name="Abt B."/>
            <person name="Goker M."/>
            <person name="Detter J.C."/>
            <person name="Woyke T."/>
            <person name="Bristow J."/>
            <person name="Eisen J.A."/>
            <person name="Markowitz V."/>
            <person name="Hugenholtz P."/>
            <person name="Kyrpides N.C."/>
            <person name="Klenk H.P."/>
            <person name="Lapidus A."/>
        </authorList>
    </citation>
    <scope>NUCLEOTIDE SEQUENCE [LARGE SCALE GENOMIC DNA]</scope>
    <source>
        <strain evidence="2">DSM 44963</strain>
    </source>
</reference>
<dbReference type="EMBL" id="ADVG01000002">
    <property type="protein sequence ID" value="EFH87068.1"/>
    <property type="molecule type" value="Genomic_DNA"/>
</dbReference>
<dbReference type="STRING" id="485913.Krac_8392"/>
<gene>
    <name evidence="1" type="ORF">Krac_8392</name>
</gene>
<dbReference type="AlphaFoldDB" id="D6TMR8"/>
<dbReference type="InParanoid" id="D6TMR8"/>
<sequence length="61" mass="6695">MLAWTSRACGARLGRWCVLAGLLPPVHTTYPKEYAYHINYQEAVPEGAAKSQGASSRLRCS</sequence>
<accession>D6TMR8</accession>
<proteinExistence type="predicted"/>